<dbReference type="GeneID" id="99756139"/>
<dbReference type="EMBL" id="CP019581">
    <property type="protein sequence ID" value="AZK92355.1"/>
    <property type="molecule type" value="Genomic_DNA"/>
</dbReference>
<dbReference type="PANTHER" id="PTHR35340:SF10">
    <property type="entry name" value="CYTOPLASMIC PROTEIN"/>
    <property type="match status" value="1"/>
</dbReference>
<sequence>MRWNEHIFEQLNNGHILLFNKIKSGDEKYNMLVETDYLGRVYRQFSFDKTLGGSYARTAGLSLVHHDVAEVPNGNWLLTIDDGSKYVEDTIAELNPNTGKIVKVIDFKKIFPESMYKKSKIKANDNTSSGLGLMDWLPINTIDYDAKTGNILLSARNQDIIWSMNYQTKKINWVFTSKPTKEWPSSFHKHLLKPSKGTKYPGGQHGVYLLKETGSKLDILLYDNNIAVTNGDKKQSGNFSAATEYQIDTKKKTIKQVWSYGKNLGKQNFTEVIGYAQRLKNGNTLINFGFKNKGKESNIIEVDAHGNQVFNLTITNSAKDMTYVYLAYRMQFYPDNYVFDVTK</sequence>
<dbReference type="PANTHER" id="PTHR35340">
    <property type="entry name" value="PQQ ENZYME REPEAT PROTEIN-RELATED"/>
    <property type="match status" value="1"/>
</dbReference>
<dbReference type="SUPFAM" id="SSF50969">
    <property type="entry name" value="YVTN repeat-like/Quinoprotein amine dehydrogenase"/>
    <property type="match status" value="1"/>
</dbReference>
<accession>A0A3Q8SVJ1</accession>
<dbReference type="GO" id="GO:0004062">
    <property type="term" value="F:aryl sulfotransferase activity"/>
    <property type="evidence" value="ECO:0007669"/>
    <property type="project" value="InterPro"/>
</dbReference>
<dbReference type="InterPro" id="IPR053143">
    <property type="entry name" value="Arylsulfate_ST"/>
</dbReference>
<dbReference type="InterPro" id="IPR010262">
    <property type="entry name" value="Arylsulfotransferase_bact"/>
</dbReference>
<dbReference type="InterPro" id="IPR011044">
    <property type="entry name" value="Quino_amine_DH_bsu"/>
</dbReference>
<evidence type="ECO:0000313" key="2">
    <source>
        <dbReference type="Proteomes" id="UP000267945"/>
    </source>
</evidence>
<keyword evidence="1" id="KW-0808">Transferase</keyword>
<evidence type="ECO:0000313" key="1">
    <source>
        <dbReference type="EMBL" id="AZK92355.1"/>
    </source>
</evidence>
<dbReference type="Pfam" id="PF05935">
    <property type="entry name" value="Arylsulfotrans"/>
    <property type="match status" value="1"/>
</dbReference>
<gene>
    <name evidence="1" type="primary">assT</name>
    <name evidence="1" type="ORF">LH5_02169</name>
</gene>
<dbReference type="RefSeq" id="WP_227028462.1">
    <property type="nucleotide sequence ID" value="NZ_CP019581.1"/>
</dbReference>
<organism evidence="1 2">
    <name type="scientific">Lactobacillus helveticus</name>
    <name type="common">Lactobacillus suntoryeus</name>
    <dbReference type="NCBI Taxonomy" id="1587"/>
    <lineage>
        <taxon>Bacteria</taxon>
        <taxon>Bacillati</taxon>
        <taxon>Bacillota</taxon>
        <taxon>Bacilli</taxon>
        <taxon>Lactobacillales</taxon>
        <taxon>Lactobacillaceae</taxon>
        <taxon>Lactobacillus</taxon>
    </lineage>
</organism>
<dbReference type="EC" id="2.8.2.22" evidence="1"/>
<dbReference type="Proteomes" id="UP000267945">
    <property type="component" value="Chromosome"/>
</dbReference>
<proteinExistence type="predicted"/>
<reference evidence="1 2" key="1">
    <citation type="submission" date="2017-02" db="EMBL/GenBank/DDBJ databases">
        <title>Complete genome sequence of Lactobacillus helveticus.</title>
        <authorList>
            <person name="Kim J.F."/>
            <person name="Chung Y."/>
            <person name="Kwak M."/>
        </authorList>
    </citation>
    <scope>NUCLEOTIDE SEQUENCE [LARGE SCALE GENOMIC DNA]</scope>
    <source>
        <strain evidence="1 2">LH5</strain>
    </source>
</reference>
<name>A0A3Q8SVJ1_LACHE</name>
<protein>
    <submittedName>
        <fullName evidence="1">Arylsulfate sulfotransferase AssT</fullName>
        <ecNumber evidence="1">2.8.2.22</ecNumber>
    </submittedName>
</protein>
<dbReference type="GO" id="GO:0047686">
    <property type="term" value="F:arylsulfate sulfotransferase activity"/>
    <property type="evidence" value="ECO:0007669"/>
    <property type="project" value="UniProtKB-EC"/>
</dbReference>
<dbReference type="AlphaFoldDB" id="A0A3Q8SVJ1"/>